<reference evidence="1" key="1">
    <citation type="journal article" date="2021" name="New Phytol.">
        <title>Evolutionary innovations through gain and loss of genes in the ectomycorrhizal Boletales.</title>
        <authorList>
            <person name="Wu G."/>
            <person name="Miyauchi S."/>
            <person name="Morin E."/>
            <person name="Kuo A."/>
            <person name="Drula E."/>
            <person name="Varga T."/>
            <person name="Kohler A."/>
            <person name="Feng B."/>
            <person name="Cao Y."/>
            <person name="Lipzen A."/>
            <person name="Daum C."/>
            <person name="Hundley H."/>
            <person name="Pangilinan J."/>
            <person name="Johnson J."/>
            <person name="Barry K."/>
            <person name="LaButti K."/>
            <person name="Ng V."/>
            <person name="Ahrendt S."/>
            <person name="Min B."/>
            <person name="Choi I.G."/>
            <person name="Park H."/>
            <person name="Plett J.M."/>
            <person name="Magnuson J."/>
            <person name="Spatafora J.W."/>
            <person name="Nagy L.G."/>
            <person name="Henrissat B."/>
            <person name="Grigoriev I.V."/>
            <person name="Yang Z.L."/>
            <person name="Xu J."/>
            <person name="Martin F.M."/>
        </authorList>
    </citation>
    <scope>NUCLEOTIDE SEQUENCE</scope>
    <source>
        <strain evidence="1">KUC20120723A-06</strain>
    </source>
</reference>
<gene>
    <name evidence="1" type="ORF">BV22DRAFT_1160019</name>
</gene>
<dbReference type="EMBL" id="MU266396">
    <property type="protein sequence ID" value="KAH7925761.1"/>
    <property type="molecule type" value="Genomic_DNA"/>
</dbReference>
<protein>
    <submittedName>
        <fullName evidence="1">Uncharacterized protein</fullName>
    </submittedName>
</protein>
<name>A0ACB8BIT3_9AGAM</name>
<proteinExistence type="predicted"/>
<accession>A0ACB8BIT3</accession>
<dbReference type="Proteomes" id="UP000790709">
    <property type="component" value="Unassembled WGS sequence"/>
</dbReference>
<comment type="caution">
    <text evidence="1">The sequence shown here is derived from an EMBL/GenBank/DDBJ whole genome shotgun (WGS) entry which is preliminary data.</text>
</comment>
<evidence type="ECO:0000313" key="1">
    <source>
        <dbReference type="EMBL" id="KAH7925761.1"/>
    </source>
</evidence>
<keyword evidence="2" id="KW-1185">Reference proteome</keyword>
<evidence type="ECO:0000313" key="2">
    <source>
        <dbReference type="Proteomes" id="UP000790709"/>
    </source>
</evidence>
<sequence>MTDLQDGGLFDDSDDDSNYDPFSSAHVSPFMYETDSDSDDNDTSPHAIQLANTRKLKDILTGNPATKVEAVLHYMNSLGLNLPIFLDLLSWGDHECITNAKIRYERTALMVSEELPSILERWHTPPRSKGSTDSRARAAKQPLEQFALSCTIKAVEAELEAVKDIMRCPEDDLSIDGLTSFFVEDMLLKLSTPGFGGTPKLWALLRCLTQTQRQRERNTSKNPDLMLTMFLRSQGISAKSLDLLHTFCLTMSQKWSVRAFSKMSANEMDKLCEMVRLLPFVISHDNVNIPFRVFTQRVNNQSHFDPRTAATVFFQPHAPPEPPLCNRTLQEYCREGKKTPLSIIEIYNLSQAAAPHQYLRDVHHILQYLVDSPEFEFSTYSQQNHVTFSSPEPVQKLPTGPEYITQQFMLGTVHIDEASYEGNDQLMLEFFRQMQLHTEDETKKTGLHRVIPWVGDQLTVERLRELFKFRAQDHNSYDRLDWIVVLFSWFYLQMAFANSLHKQYLGMNAGRGLMQAFTLLERKGLNSVQTRGPFHQNLHDAITHVAEAHFRACWKVVGGVENLQDLRHKDPNQLHAMAEQIVHELASSSAVDKIDLQPEDNRDQQFCHLVLWNHDVLRYLDLDESIRCGDVGVMEETLLHLAFCFAGGQNSKYTIEVLELLQSLHHEWPPEIKDFVRRRCWLMNLTGRPCDFFPIDKGQEHNIKSLKVTHRVQGPNMSWKLIKDISPAIPVLHAVQKHMEKQWLENSYTSAGVHVHEQGRRVRAKADEVTDIVTSGGIKLFSKKTMEKWWHNRNFTRATTEVW</sequence>
<organism evidence="1 2">
    <name type="scientific">Leucogyrophana mollusca</name>
    <dbReference type="NCBI Taxonomy" id="85980"/>
    <lineage>
        <taxon>Eukaryota</taxon>
        <taxon>Fungi</taxon>
        <taxon>Dikarya</taxon>
        <taxon>Basidiomycota</taxon>
        <taxon>Agaricomycotina</taxon>
        <taxon>Agaricomycetes</taxon>
        <taxon>Agaricomycetidae</taxon>
        <taxon>Boletales</taxon>
        <taxon>Boletales incertae sedis</taxon>
        <taxon>Leucogyrophana</taxon>
    </lineage>
</organism>